<evidence type="ECO:0000256" key="1">
    <source>
        <dbReference type="SAM" id="Phobius"/>
    </source>
</evidence>
<keyword evidence="1" id="KW-0472">Membrane</keyword>
<keyword evidence="5" id="KW-1185">Reference proteome</keyword>
<dbReference type="OrthoDB" id="2406251at2"/>
<accession>A0A380FW82</accession>
<protein>
    <recommendedName>
        <fullName evidence="6">Lipoprotein</fullName>
    </recommendedName>
</protein>
<dbReference type="AlphaFoldDB" id="A0A380FW82"/>
<keyword evidence="1" id="KW-0812">Transmembrane</keyword>
<feature type="transmembrane region" description="Helical" evidence="1">
    <location>
        <begin position="12"/>
        <end position="33"/>
    </location>
</feature>
<dbReference type="GeneID" id="48901266"/>
<reference evidence="2 4" key="1">
    <citation type="submission" date="2018-06" db="EMBL/GenBank/DDBJ databases">
        <authorList>
            <consortium name="Pathogen Informatics"/>
            <person name="Doyle S."/>
        </authorList>
    </citation>
    <scope>NUCLEOTIDE SEQUENCE [LARGE SCALE GENOMIC DNA]</scope>
    <source>
        <strain evidence="2 4">NCTC13830</strain>
    </source>
</reference>
<dbReference type="Proteomes" id="UP000297598">
    <property type="component" value="Unassembled WGS sequence"/>
</dbReference>
<name>A0A380FW82_9STAP</name>
<reference evidence="3 5" key="2">
    <citation type="submission" date="2019-04" db="EMBL/GenBank/DDBJ databases">
        <title>Genomic characterization of Staphylococcus petrasii strains.</title>
        <authorList>
            <person name="Vrbovska V."/>
            <person name="Kovarovic V."/>
            <person name="Maslanova I."/>
            <person name="Indrakova A."/>
            <person name="Petras P."/>
            <person name="Sedo O."/>
            <person name="Svec P."/>
            <person name="Fisarova L."/>
            <person name="Sedlacek I."/>
            <person name="Doskar J."/>
            <person name="Pantucek R."/>
        </authorList>
    </citation>
    <scope>NUCLEOTIDE SEQUENCE [LARGE SCALE GENOMIC DNA]</scope>
    <source>
        <strain evidence="3 5">P5404</strain>
    </source>
</reference>
<proteinExistence type="predicted"/>
<dbReference type="PROSITE" id="PS51257">
    <property type="entry name" value="PROKAR_LIPOPROTEIN"/>
    <property type="match status" value="1"/>
</dbReference>
<dbReference type="EMBL" id="UHDO01000001">
    <property type="protein sequence ID" value="SUM42975.1"/>
    <property type="molecule type" value="Genomic_DNA"/>
</dbReference>
<dbReference type="EMBL" id="SRLS01000005">
    <property type="protein sequence ID" value="TGE18227.1"/>
    <property type="molecule type" value="Genomic_DNA"/>
</dbReference>
<sequence>MSRPMTKPVKIAVSIYLAIILLGCTSYLIFILVGSLQGNDMSRSVLDTDPHHINNVTKTSNEDIRELNMNKANEANELPKDEIATNTQSTQLDIYNKKANAQTSD</sequence>
<evidence type="ECO:0000313" key="4">
    <source>
        <dbReference type="Proteomes" id="UP000254047"/>
    </source>
</evidence>
<accession>A0A5F1B398</accession>
<gene>
    <name evidence="3" type="ORF">BJR09_04665</name>
    <name evidence="2" type="ORF">NCTC13830_00499</name>
</gene>
<evidence type="ECO:0008006" key="6">
    <source>
        <dbReference type="Google" id="ProtNLM"/>
    </source>
</evidence>
<evidence type="ECO:0000313" key="2">
    <source>
        <dbReference type="EMBL" id="SUM42975.1"/>
    </source>
</evidence>
<evidence type="ECO:0000313" key="5">
    <source>
        <dbReference type="Proteomes" id="UP000297598"/>
    </source>
</evidence>
<dbReference type="Proteomes" id="UP000254047">
    <property type="component" value="Unassembled WGS sequence"/>
</dbReference>
<keyword evidence="1" id="KW-1133">Transmembrane helix</keyword>
<dbReference type="RefSeq" id="WP_103297928.1">
    <property type="nucleotide sequence ID" value="NZ_AP040368.1"/>
</dbReference>
<evidence type="ECO:0000313" key="3">
    <source>
        <dbReference type="EMBL" id="TGE18227.1"/>
    </source>
</evidence>
<organism evidence="2 4">
    <name type="scientific">Staphylococcus petrasii</name>
    <dbReference type="NCBI Taxonomy" id="1276936"/>
    <lineage>
        <taxon>Bacteria</taxon>
        <taxon>Bacillati</taxon>
        <taxon>Bacillota</taxon>
        <taxon>Bacilli</taxon>
        <taxon>Bacillales</taxon>
        <taxon>Staphylococcaceae</taxon>
        <taxon>Staphylococcus</taxon>
    </lineage>
</organism>